<evidence type="ECO:0000313" key="3">
    <source>
        <dbReference type="Proteomes" id="UP000290848"/>
    </source>
</evidence>
<name>A0A4V1KIH3_9SPHI</name>
<sequence>MNKIYKINVRGKKVICSVLILCAGCFTSLKAQFSSPFSVGLGFGGTNLHGDFKNEPVGYAGSANFDFHLSPFFSAGINLQAGNLKGEANFGSFKNDFMAGNFNIKVRAGQFYAAKKNYGLYSLKKQGLAGYLAYAYAGVGIGLIRSDVNAKINEGNTRQLFDESYGTYDKTATVIPLNVGIDIPFKQSMTGPTWSVNINYQLNVSTGDRLDGFAPMYSEHKDFYSYWSLGIQKALFVKK</sequence>
<dbReference type="AlphaFoldDB" id="A0A4V1KIH3"/>
<feature type="chain" id="PRO_5020952527" description="Outer membrane protein beta-barrel domain-containing protein" evidence="1">
    <location>
        <begin position="32"/>
        <end position="239"/>
    </location>
</feature>
<comment type="caution">
    <text evidence="2">The sequence shown here is derived from an EMBL/GenBank/DDBJ whole genome shotgun (WGS) entry which is preliminary data.</text>
</comment>
<evidence type="ECO:0008006" key="4">
    <source>
        <dbReference type="Google" id="ProtNLM"/>
    </source>
</evidence>
<dbReference type="RefSeq" id="WP_128768997.1">
    <property type="nucleotide sequence ID" value="NZ_RXOC01000004.1"/>
</dbReference>
<evidence type="ECO:0000313" key="2">
    <source>
        <dbReference type="EMBL" id="RXF70692.1"/>
    </source>
</evidence>
<proteinExistence type="predicted"/>
<dbReference type="EMBL" id="RXOC01000004">
    <property type="protein sequence ID" value="RXF70692.1"/>
    <property type="molecule type" value="Genomic_DNA"/>
</dbReference>
<reference evidence="2 3" key="1">
    <citation type="submission" date="2018-12" db="EMBL/GenBank/DDBJ databases">
        <title>The Draft Genome Sequence of the Soil Bacterium Pedobacter tournemirensis R1.</title>
        <authorList>
            <person name="He J."/>
        </authorList>
    </citation>
    <scope>NUCLEOTIDE SEQUENCE [LARGE SCALE GENOMIC DNA]</scope>
    <source>
        <strain evidence="2 3">R1</strain>
    </source>
</reference>
<feature type="signal peptide" evidence="1">
    <location>
        <begin position="1"/>
        <end position="31"/>
    </location>
</feature>
<accession>A0A4V1KIH3</accession>
<keyword evidence="1" id="KW-0732">Signal</keyword>
<evidence type="ECO:0000256" key="1">
    <source>
        <dbReference type="SAM" id="SignalP"/>
    </source>
</evidence>
<dbReference type="Proteomes" id="UP000290848">
    <property type="component" value="Unassembled WGS sequence"/>
</dbReference>
<gene>
    <name evidence="2" type="ORF">EKH83_08625</name>
</gene>
<organism evidence="2 3">
    <name type="scientific">Arcticibacter tournemirensis</name>
    <dbReference type="NCBI Taxonomy" id="699437"/>
    <lineage>
        <taxon>Bacteria</taxon>
        <taxon>Pseudomonadati</taxon>
        <taxon>Bacteroidota</taxon>
        <taxon>Sphingobacteriia</taxon>
        <taxon>Sphingobacteriales</taxon>
        <taxon>Sphingobacteriaceae</taxon>
        <taxon>Arcticibacter</taxon>
    </lineage>
</organism>
<protein>
    <recommendedName>
        <fullName evidence="4">Outer membrane protein beta-barrel domain-containing protein</fullName>
    </recommendedName>
</protein>